<evidence type="ECO:0000313" key="2">
    <source>
        <dbReference type="EMBL" id="KAH3797040.1"/>
    </source>
</evidence>
<organism evidence="2 3">
    <name type="scientific">Dreissena polymorpha</name>
    <name type="common">Zebra mussel</name>
    <name type="synonym">Mytilus polymorpha</name>
    <dbReference type="NCBI Taxonomy" id="45954"/>
    <lineage>
        <taxon>Eukaryota</taxon>
        <taxon>Metazoa</taxon>
        <taxon>Spiralia</taxon>
        <taxon>Lophotrochozoa</taxon>
        <taxon>Mollusca</taxon>
        <taxon>Bivalvia</taxon>
        <taxon>Autobranchia</taxon>
        <taxon>Heteroconchia</taxon>
        <taxon>Euheterodonta</taxon>
        <taxon>Imparidentia</taxon>
        <taxon>Neoheterodontei</taxon>
        <taxon>Myida</taxon>
        <taxon>Dreissenoidea</taxon>
        <taxon>Dreissenidae</taxon>
        <taxon>Dreissena</taxon>
    </lineage>
</organism>
<protein>
    <submittedName>
        <fullName evidence="2">Uncharacterized protein</fullName>
    </submittedName>
</protein>
<feature type="region of interest" description="Disordered" evidence="1">
    <location>
        <begin position="1"/>
        <end position="79"/>
    </location>
</feature>
<feature type="region of interest" description="Disordered" evidence="1">
    <location>
        <begin position="95"/>
        <end position="146"/>
    </location>
</feature>
<proteinExistence type="predicted"/>
<feature type="compositionally biased region" description="Low complexity" evidence="1">
    <location>
        <begin position="113"/>
        <end position="127"/>
    </location>
</feature>
<gene>
    <name evidence="2" type="ORF">DPMN_150615</name>
</gene>
<dbReference type="EMBL" id="JAIWYP010000007">
    <property type="protein sequence ID" value="KAH3797040.1"/>
    <property type="molecule type" value="Genomic_DNA"/>
</dbReference>
<reference evidence="2" key="1">
    <citation type="journal article" date="2019" name="bioRxiv">
        <title>The Genome of the Zebra Mussel, Dreissena polymorpha: A Resource for Invasive Species Research.</title>
        <authorList>
            <person name="McCartney M.A."/>
            <person name="Auch B."/>
            <person name="Kono T."/>
            <person name="Mallez S."/>
            <person name="Zhang Y."/>
            <person name="Obille A."/>
            <person name="Becker A."/>
            <person name="Abrahante J.E."/>
            <person name="Garbe J."/>
            <person name="Badalamenti J.P."/>
            <person name="Herman A."/>
            <person name="Mangelson H."/>
            <person name="Liachko I."/>
            <person name="Sullivan S."/>
            <person name="Sone E.D."/>
            <person name="Koren S."/>
            <person name="Silverstein K.A.T."/>
            <person name="Beckman K.B."/>
            <person name="Gohl D.M."/>
        </authorList>
    </citation>
    <scope>NUCLEOTIDE SEQUENCE</scope>
    <source>
        <strain evidence="2">Duluth1</strain>
        <tissue evidence="2">Whole animal</tissue>
    </source>
</reference>
<evidence type="ECO:0000313" key="3">
    <source>
        <dbReference type="Proteomes" id="UP000828390"/>
    </source>
</evidence>
<dbReference type="AlphaFoldDB" id="A0A9D4FIB5"/>
<name>A0A9D4FIB5_DREPO</name>
<feature type="compositionally biased region" description="Polar residues" evidence="1">
    <location>
        <begin position="10"/>
        <end position="19"/>
    </location>
</feature>
<keyword evidence="3" id="KW-1185">Reference proteome</keyword>
<accession>A0A9D4FIB5</accession>
<dbReference type="Proteomes" id="UP000828390">
    <property type="component" value="Unassembled WGS sequence"/>
</dbReference>
<dbReference type="OrthoDB" id="6095571at2759"/>
<comment type="caution">
    <text evidence="2">The sequence shown here is derived from an EMBL/GenBank/DDBJ whole genome shotgun (WGS) entry which is preliminary data.</text>
</comment>
<evidence type="ECO:0000256" key="1">
    <source>
        <dbReference type="SAM" id="MobiDB-lite"/>
    </source>
</evidence>
<reference evidence="2" key="2">
    <citation type="submission" date="2020-11" db="EMBL/GenBank/DDBJ databases">
        <authorList>
            <person name="McCartney M.A."/>
            <person name="Auch B."/>
            <person name="Kono T."/>
            <person name="Mallez S."/>
            <person name="Becker A."/>
            <person name="Gohl D.M."/>
            <person name="Silverstein K.A.T."/>
            <person name="Koren S."/>
            <person name="Bechman K.B."/>
            <person name="Herman A."/>
            <person name="Abrahante J.E."/>
            <person name="Garbe J."/>
        </authorList>
    </citation>
    <scope>NUCLEOTIDE SEQUENCE</scope>
    <source>
        <strain evidence="2">Duluth1</strain>
        <tissue evidence="2">Whole animal</tissue>
    </source>
</reference>
<feature type="compositionally biased region" description="Polar residues" evidence="1">
    <location>
        <begin position="27"/>
        <end position="56"/>
    </location>
</feature>
<sequence>MSDDKLDSIMSETQSTAMSVSDMDVSWSANGSSVGDPSRESNSAFITEQKAQPSSARRSKCVSAKNSGMRFQGWREPKPLRPRCYSALVTNSDTATTELKVSPRRSAGRAPLSASSSKPVKSASSSSGRLGQSHGVTDCGKAESKTLLRLSQPTASSAWKTSRAREALVDMNYYSWSKMNVYKDYMGVMYGANGTTKRTSRK</sequence>